<keyword evidence="2" id="KW-1185">Reference proteome</keyword>
<evidence type="ECO:0000313" key="1">
    <source>
        <dbReference type="EMBL" id="KAI4868941.1"/>
    </source>
</evidence>
<gene>
    <name evidence="1" type="ORF">F4820DRAFT_444583</name>
</gene>
<sequence>MPLPTLASLSTIQAGSSQLSHLHIDDVLPSQMQPLAPPRTSPTSCRVVASTWLPPWAASCLRASLRRTARRARRRSQGGHLERAPGRAGKGGRVDAADQSPSPRATPSGSSSMRMTSESCLTAALEVLYMPRPPRNREVLDDRGVVGDDAFGKVQKRQR</sequence>
<organism evidence="1 2">
    <name type="scientific">Hypoxylon rubiginosum</name>
    <dbReference type="NCBI Taxonomy" id="110542"/>
    <lineage>
        <taxon>Eukaryota</taxon>
        <taxon>Fungi</taxon>
        <taxon>Dikarya</taxon>
        <taxon>Ascomycota</taxon>
        <taxon>Pezizomycotina</taxon>
        <taxon>Sordariomycetes</taxon>
        <taxon>Xylariomycetidae</taxon>
        <taxon>Xylariales</taxon>
        <taxon>Hypoxylaceae</taxon>
        <taxon>Hypoxylon</taxon>
    </lineage>
</organism>
<dbReference type="EMBL" id="MU393434">
    <property type="protein sequence ID" value="KAI4868941.1"/>
    <property type="molecule type" value="Genomic_DNA"/>
</dbReference>
<proteinExistence type="predicted"/>
<reference evidence="1 2" key="1">
    <citation type="journal article" date="2022" name="New Phytol.">
        <title>Ecological generalism drives hyperdiversity of secondary metabolite gene clusters in xylarialean endophytes.</title>
        <authorList>
            <person name="Franco M.E.E."/>
            <person name="Wisecaver J.H."/>
            <person name="Arnold A.E."/>
            <person name="Ju Y.M."/>
            <person name="Slot J.C."/>
            <person name="Ahrendt S."/>
            <person name="Moore L.P."/>
            <person name="Eastman K.E."/>
            <person name="Scott K."/>
            <person name="Konkel Z."/>
            <person name="Mondo S.J."/>
            <person name="Kuo A."/>
            <person name="Hayes R.D."/>
            <person name="Haridas S."/>
            <person name="Andreopoulos B."/>
            <person name="Riley R."/>
            <person name="LaButti K."/>
            <person name="Pangilinan J."/>
            <person name="Lipzen A."/>
            <person name="Amirebrahimi M."/>
            <person name="Yan J."/>
            <person name="Adam C."/>
            <person name="Keymanesh K."/>
            <person name="Ng V."/>
            <person name="Louie K."/>
            <person name="Northen T."/>
            <person name="Drula E."/>
            <person name="Henrissat B."/>
            <person name="Hsieh H.M."/>
            <person name="Youens-Clark K."/>
            <person name="Lutzoni F."/>
            <person name="Miadlikowska J."/>
            <person name="Eastwood D.C."/>
            <person name="Hamelin R.C."/>
            <person name="Grigoriev I.V."/>
            <person name="U'Ren J.M."/>
        </authorList>
    </citation>
    <scope>NUCLEOTIDE SEQUENCE [LARGE SCALE GENOMIC DNA]</scope>
    <source>
        <strain evidence="1 2">CBS 119005</strain>
    </source>
</reference>
<evidence type="ECO:0000313" key="2">
    <source>
        <dbReference type="Proteomes" id="UP001497700"/>
    </source>
</evidence>
<protein>
    <submittedName>
        <fullName evidence="1">Uncharacterized protein</fullName>
    </submittedName>
</protein>
<comment type="caution">
    <text evidence="1">The sequence shown here is derived from an EMBL/GenBank/DDBJ whole genome shotgun (WGS) entry which is preliminary data.</text>
</comment>
<accession>A0ACB9ZAR0</accession>
<dbReference type="Proteomes" id="UP001497700">
    <property type="component" value="Unassembled WGS sequence"/>
</dbReference>
<name>A0ACB9ZAR0_9PEZI</name>